<dbReference type="Gene3D" id="1.25.10.10">
    <property type="entry name" value="Leucine-rich Repeat Variant"/>
    <property type="match status" value="1"/>
</dbReference>
<name>A0A4P9WST1_9FUNG</name>
<dbReference type="InterPro" id="IPR016024">
    <property type="entry name" value="ARM-type_fold"/>
</dbReference>
<accession>A0A4P9WST1</accession>
<proteinExistence type="predicted"/>
<evidence type="ECO:0008006" key="3">
    <source>
        <dbReference type="Google" id="ProtNLM"/>
    </source>
</evidence>
<dbReference type="InterPro" id="IPR051345">
    <property type="entry name" value="Importin_beta-like_NTR"/>
</dbReference>
<dbReference type="PANTHER" id="PTHR12363">
    <property type="entry name" value="TRANSPORTIN 3 AND IMPORTIN 13"/>
    <property type="match status" value="1"/>
</dbReference>
<dbReference type="PANTHER" id="PTHR12363:SF53">
    <property type="entry name" value="MRNA TRANSPORT REGULATOR MTR10"/>
    <property type="match status" value="1"/>
</dbReference>
<feature type="non-terminal residue" evidence="1">
    <location>
        <position position="119"/>
    </location>
</feature>
<organism evidence="1 2">
    <name type="scientific">Caulochytrium protostelioides</name>
    <dbReference type="NCBI Taxonomy" id="1555241"/>
    <lineage>
        <taxon>Eukaryota</taxon>
        <taxon>Fungi</taxon>
        <taxon>Fungi incertae sedis</taxon>
        <taxon>Chytridiomycota</taxon>
        <taxon>Chytridiomycota incertae sedis</taxon>
        <taxon>Chytridiomycetes</taxon>
        <taxon>Caulochytriales</taxon>
        <taxon>Caulochytriaceae</taxon>
        <taxon>Caulochytrium</taxon>
    </lineage>
</organism>
<dbReference type="GO" id="GO:0005737">
    <property type="term" value="C:cytoplasm"/>
    <property type="evidence" value="ECO:0007669"/>
    <property type="project" value="TreeGrafter"/>
</dbReference>
<protein>
    <recommendedName>
        <fullName evidence="3">ARM repeat-containing protein</fullName>
    </recommendedName>
</protein>
<dbReference type="AlphaFoldDB" id="A0A4P9WST1"/>
<dbReference type="EMBL" id="ML010121">
    <property type="protein sequence ID" value="RKO96289.1"/>
    <property type="molecule type" value="Genomic_DNA"/>
</dbReference>
<dbReference type="GO" id="GO:0006606">
    <property type="term" value="P:protein import into nucleus"/>
    <property type="evidence" value="ECO:0007669"/>
    <property type="project" value="TreeGrafter"/>
</dbReference>
<feature type="non-terminal residue" evidence="1">
    <location>
        <position position="1"/>
    </location>
</feature>
<evidence type="ECO:0000313" key="2">
    <source>
        <dbReference type="Proteomes" id="UP000268535"/>
    </source>
</evidence>
<dbReference type="SUPFAM" id="SSF48371">
    <property type="entry name" value="ARM repeat"/>
    <property type="match status" value="1"/>
</dbReference>
<gene>
    <name evidence="1" type="ORF">CAUPRSCDRAFT_1140</name>
</gene>
<dbReference type="Proteomes" id="UP000268535">
    <property type="component" value="Unassembled WGS sequence"/>
</dbReference>
<sequence length="119" mass="13038">QDHDDFKEFRYAIGDLLKDCVLILGEEVALSIPAAMALEAPMFALRAMGKEVSPRCEILSQIIASLPALPRHPKILYAAILVIGRYSDWTAAHPEFLPSQLEFVISHGFNDTVSMAAAA</sequence>
<dbReference type="InterPro" id="IPR011989">
    <property type="entry name" value="ARM-like"/>
</dbReference>
<reference evidence="2" key="1">
    <citation type="journal article" date="2018" name="Nat. Microbiol.">
        <title>Leveraging single-cell genomics to expand the fungal tree of life.</title>
        <authorList>
            <person name="Ahrendt S.R."/>
            <person name="Quandt C.A."/>
            <person name="Ciobanu D."/>
            <person name="Clum A."/>
            <person name="Salamov A."/>
            <person name="Andreopoulos B."/>
            <person name="Cheng J.F."/>
            <person name="Woyke T."/>
            <person name="Pelin A."/>
            <person name="Henrissat B."/>
            <person name="Reynolds N.K."/>
            <person name="Benny G.L."/>
            <person name="Smith M.E."/>
            <person name="James T.Y."/>
            <person name="Grigoriev I.V."/>
        </authorList>
    </citation>
    <scope>NUCLEOTIDE SEQUENCE [LARGE SCALE GENOMIC DNA]</scope>
    <source>
        <strain evidence="2">ATCC 52028</strain>
    </source>
</reference>
<evidence type="ECO:0000313" key="1">
    <source>
        <dbReference type="EMBL" id="RKO96289.1"/>
    </source>
</evidence>